<gene>
    <name evidence="7" type="ORF">ENS59_00455</name>
</gene>
<dbReference type="InterPro" id="IPR036890">
    <property type="entry name" value="HATPase_C_sf"/>
</dbReference>
<keyword evidence="3" id="KW-0804">Transcription</keyword>
<dbReference type="GO" id="GO:0003700">
    <property type="term" value="F:DNA-binding transcription factor activity"/>
    <property type="evidence" value="ECO:0007669"/>
    <property type="project" value="TreeGrafter"/>
</dbReference>
<evidence type="ECO:0000256" key="4">
    <source>
        <dbReference type="SAM" id="Coils"/>
    </source>
</evidence>
<dbReference type="Gene3D" id="3.40.50.2300">
    <property type="match status" value="2"/>
</dbReference>
<dbReference type="SUPFAM" id="SSF55874">
    <property type="entry name" value="ATPase domain of HSP90 chaperone/DNA topoisomerase II/histidine kinase"/>
    <property type="match status" value="1"/>
</dbReference>
<feature type="coiled-coil region" evidence="4">
    <location>
        <begin position="480"/>
        <end position="510"/>
    </location>
</feature>
<organism evidence="7">
    <name type="scientific">Gracilinema caldarium</name>
    <dbReference type="NCBI Taxonomy" id="215591"/>
    <lineage>
        <taxon>Bacteria</taxon>
        <taxon>Pseudomonadati</taxon>
        <taxon>Spirochaetota</taxon>
        <taxon>Spirochaetia</taxon>
        <taxon>Spirochaetales</taxon>
        <taxon>Breznakiellaceae</taxon>
        <taxon>Gracilinema</taxon>
    </lineage>
</organism>
<proteinExistence type="predicted"/>
<evidence type="ECO:0000256" key="1">
    <source>
        <dbReference type="ARBA" id="ARBA00023015"/>
    </source>
</evidence>
<name>A0A7C3E6Y2_9SPIR</name>
<dbReference type="SUPFAM" id="SSF53822">
    <property type="entry name" value="Periplasmic binding protein-like I"/>
    <property type="match status" value="1"/>
</dbReference>
<feature type="domain" description="Transcriptional regulator LacI/GalR-like sensor" evidence="6">
    <location>
        <begin position="120"/>
        <end position="287"/>
    </location>
</feature>
<dbReference type="PANTHER" id="PTHR30146:SF24">
    <property type="entry name" value="XYLOSE OPERON REGULATORY PROTEIN"/>
    <property type="match status" value="1"/>
</dbReference>
<dbReference type="CDD" id="cd16917">
    <property type="entry name" value="HATPase_UhpB-NarQ-NarX-like"/>
    <property type="match status" value="1"/>
</dbReference>
<dbReference type="PANTHER" id="PTHR30146">
    <property type="entry name" value="LACI-RELATED TRANSCRIPTIONAL REPRESSOR"/>
    <property type="match status" value="1"/>
</dbReference>
<protein>
    <submittedName>
        <fullName evidence="7">Uncharacterized protein</fullName>
    </submittedName>
</protein>
<reference evidence="7" key="1">
    <citation type="journal article" date="2020" name="mSystems">
        <title>Genome- and Community-Level Interaction Insights into Carbon Utilization and Element Cycling Functions of Hydrothermarchaeota in Hydrothermal Sediment.</title>
        <authorList>
            <person name="Zhou Z."/>
            <person name="Liu Y."/>
            <person name="Xu W."/>
            <person name="Pan J."/>
            <person name="Luo Z.H."/>
            <person name="Li M."/>
        </authorList>
    </citation>
    <scope>NUCLEOTIDE SEQUENCE [LARGE SCALE GENOMIC DNA]</scope>
    <source>
        <strain evidence="7">SpSt-503</strain>
    </source>
</reference>
<dbReference type="InterPro" id="IPR028082">
    <property type="entry name" value="Peripla_BP_I"/>
</dbReference>
<evidence type="ECO:0000256" key="3">
    <source>
        <dbReference type="ARBA" id="ARBA00023163"/>
    </source>
</evidence>
<evidence type="ECO:0000256" key="2">
    <source>
        <dbReference type="ARBA" id="ARBA00023125"/>
    </source>
</evidence>
<dbReference type="InterPro" id="IPR003594">
    <property type="entry name" value="HATPase_dom"/>
</dbReference>
<dbReference type="Pfam" id="PF02518">
    <property type="entry name" value="HATPase_c"/>
    <property type="match status" value="1"/>
</dbReference>
<evidence type="ECO:0000259" key="5">
    <source>
        <dbReference type="Pfam" id="PF02518"/>
    </source>
</evidence>
<comment type="caution">
    <text evidence="7">The sequence shown here is derived from an EMBL/GenBank/DDBJ whole genome shotgun (WGS) entry which is preliminary data.</text>
</comment>
<dbReference type="GO" id="GO:0000976">
    <property type="term" value="F:transcription cis-regulatory region binding"/>
    <property type="evidence" value="ECO:0007669"/>
    <property type="project" value="TreeGrafter"/>
</dbReference>
<keyword evidence="4" id="KW-0175">Coiled coil</keyword>
<dbReference type="InterPro" id="IPR046335">
    <property type="entry name" value="LacI/GalR-like_sensor"/>
</dbReference>
<keyword evidence="1" id="KW-0805">Transcription regulation</keyword>
<feature type="domain" description="Histidine kinase/HSP90-like ATPase" evidence="5">
    <location>
        <begin position="619"/>
        <end position="714"/>
    </location>
</feature>
<dbReference type="AlphaFoldDB" id="A0A7C3E6Y2"/>
<evidence type="ECO:0000313" key="7">
    <source>
        <dbReference type="EMBL" id="HFH27973.1"/>
    </source>
</evidence>
<dbReference type="Pfam" id="PF13377">
    <property type="entry name" value="Peripla_BP_3"/>
    <property type="match status" value="1"/>
</dbReference>
<dbReference type="CDD" id="cd06267">
    <property type="entry name" value="PBP1_LacI_sugar_binding-like"/>
    <property type="match status" value="1"/>
</dbReference>
<evidence type="ECO:0000259" key="6">
    <source>
        <dbReference type="Pfam" id="PF13377"/>
    </source>
</evidence>
<sequence>MLQKRIALFVNNLDEEYQISIFKAAREAAKTLGYQLICIQSETIFANKRQSFKFYSEPWLKVDGILFLSSVLGQELGKTEQDYISQLFKHIPCVSIGKDLYNFSSILIHSKEAFSSLIKHLVDTHGYRNILYIGGPEKHHDNIIREQVLVELTDEYNNKDIPIVLTIEHGAFHEYSSMVITQKYIQQKPSDPFDVIIAANDNMAIGAIKAIETSENPNWKKCAITGFDDIPLASLEYPPLTTIHQPLDALGKEAVFLLDSLIHHIDPTTRVSARRYVACNLVIRESCGCHTQNQPPVITENIHNYTSLPPNILRGNKTSLNYTDFSTFLYLSIKTEQNMRNLSYLGQRLITVNTHEGMVKHLSDFLSNLSVSLCFLFIFPEPTHNPQEMAHLIYKRSNNHDEYYPMSSSLQSIREVLHEEKEQVLCVYPLKTGDKFVGILVYNSFDYAQPHMCSCATFLSNNVHRLYELELEKKRTQILEEQVQQRTQELVKAYRELQEESQRREAVELEVLRISEMERLRFSLDLHDDICQRLAGLSMYCKSMVSQIPSLHEVIKMIDETLLLTRRYAHDAFPVELENLGLEKALENLLSTMERHTSCAYTFHWDCPFESITLSKAQEINIYRIVQEAVNNSIKHGHATQLTVHAIFDENKIFYISLSDNGHGNDLLNQFPANINVGGVGLRSMQYRTHQLHGTLRIQSSIEKGTTVSIAIPVE</sequence>
<keyword evidence="2" id="KW-0238">DNA-binding</keyword>
<dbReference type="EMBL" id="DSVL01000012">
    <property type="protein sequence ID" value="HFH27973.1"/>
    <property type="molecule type" value="Genomic_DNA"/>
</dbReference>
<accession>A0A7C3E6Y2</accession>
<dbReference type="Gene3D" id="3.30.565.10">
    <property type="entry name" value="Histidine kinase-like ATPase, C-terminal domain"/>
    <property type="match status" value="1"/>
</dbReference>